<feature type="domain" description="Ionotropic glutamate receptor L-glutamate and glycine-binding" evidence="14">
    <location>
        <begin position="82"/>
        <end position="148"/>
    </location>
</feature>
<feature type="transmembrane region" description="Helical" evidence="12">
    <location>
        <begin position="279"/>
        <end position="301"/>
    </location>
</feature>
<comment type="subcellular location">
    <subcellularLocation>
        <location evidence="1">Cell membrane</location>
        <topology evidence="1">Multi-pass membrane protein</topology>
    </subcellularLocation>
</comment>
<evidence type="ECO:0000259" key="14">
    <source>
        <dbReference type="SMART" id="SM00918"/>
    </source>
</evidence>
<evidence type="ECO:0000256" key="2">
    <source>
        <dbReference type="ARBA" id="ARBA00022448"/>
    </source>
</evidence>
<evidence type="ECO:0000256" key="12">
    <source>
        <dbReference type="SAM" id="Phobius"/>
    </source>
</evidence>
<dbReference type="Pfam" id="PF10613">
    <property type="entry name" value="Lig_chan-Glu_bd"/>
    <property type="match status" value="1"/>
</dbReference>
<keyword evidence="2" id="KW-0813">Transport</keyword>
<protein>
    <submittedName>
        <fullName evidence="15">GRIA2-like protein</fullName>
    </submittedName>
</protein>
<feature type="domain" description="Ionotropic glutamate receptor C-terminal" evidence="13">
    <location>
        <begin position="72"/>
        <end position="439"/>
    </location>
</feature>
<keyword evidence="11" id="KW-0407">Ion channel</keyword>
<sequence>VQDVSLEHVSGFQSFSQVKGVSLKHVSGFQSFSQMKGVSLKHVGTWKHGFGFRELTLPFPSQNNKGKQNNGTLIITTIINPPFVQASRLEKGRPAVGEERFEGFCIDMIKVIAQKVNFNYTIREVLDREYGSKLNDGSWDGMVGEIIREEADIALASLTISSKREEVVYFTKPYMNTGISIMIKRPERDKPGVFSFMDPLSYAVWGCIIGGFFGVSLMLYMVGRFSPYEWQPDEGSGNVVAPSDTFSFINTLWFSLGALMQQGPDIFPRSLSGRVLASAWWFFTLITISSYTANLAAFLTFEKLTTPINSVDDLVTQSKIKYGSQGKGTTHDFFKDSKVPTYQTMHNVMEETVPSVYVESPDEGWKRVIRERGKYAFLLESANNNYFNQRKPCKTMKVGRNLDQKGYGIAMQNHLVNIAVLEMAERGDLLKLEQRWWYNKGECGNAEGGGVSVCYYGSSRLSVTMPRVEG</sequence>
<keyword evidence="10" id="KW-1071">Ligand-gated ion channel</keyword>
<gene>
    <name evidence="15" type="ORF">MAR_024967</name>
</gene>
<evidence type="ECO:0000256" key="10">
    <source>
        <dbReference type="ARBA" id="ARBA00023286"/>
    </source>
</evidence>
<dbReference type="SUPFAM" id="SSF81324">
    <property type="entry name" value="Voltage-gated potassium channels"/>
    <property type="match status" value="1"/>
</dbReference>
<dbReference type="SMART" id="SM00079">
    <property type="entry name" value="PBPe"/>
    <property type="match status" value="1"/>
</dbReference>
<keyword evidence="8" id="KW-0675">Receptor</keyword>
<name>A0ABY7DVC3_MYAAR</name>
<dbReference type="Proteomes" id="UP001164746">
    <property type="component" value="Chromosome 3"/>
</dbReference>
<evidence type="ECO:0000256" key="9">
    <source>
        <dbReference type="ARBA" id="ARBA00023180"/>
    </source>
</evidence>
<keyword evidence="3" id="KW-1003">Cell membrane</keyword>
<dbReference type="InterPro" id="IPR001320">
    <property type="entry name" value="Iontro_rcpt_C"/>
</dbReference>
<dbReference type="EMBL" id="CP111014">
    <property type="protein sequence ID" value="WAR00595.1"/>
    <property type="molecule type" value="Genomic_DNA"/>
</dbReference>
<keyword evidence="7 12" id="KW-0472">Membrane</keyword>
<evidence type="ECO:0000313" key="16">
    <source>
        <dbReference type="Proteomes" id="UP001164746"/>
    </source>
</evidence>
<keyword evidence="9" id="KW-0325">Glycoprotein</keyword>
<accession>A0ABY7DVC3</accession>
<keyword evidence="16" id="KW-1185">Reference proteome</keyword>
<dbReference type="PRINTS" id="PR00177">
    <property type="entry name" value="NMDARECEPTOR"/>
</dbReference>
<feature type="transmembrane region" description="Helical" evidence="12">
    <location>
        <begin position="200"/>
        <end position="222"/>
    </location>
</feature>
<evidence type="ECO:0000256" key="3">
    <source>
        <dbReference type="ARBA" id="ARBA00022475"/>
    </source>
</evidence>
<dbReference type="PANTHER" id="PTHR18966">
    <property type="entry name" value="IONOTROPIC GLUTAMATE RECEPTOR"/>
    <property type="match status" value="1"/>
</dbReference>
<dbReference type="InterPro" id="IPR001508">
    <property type="entry name" value="Iono_Glu_rcpt_met"/>
</dbReference>
<dbReference type="SMART" id="SM00918">
    <property type="entry name" value="Lig_chan-Glu_bd"/>
    <property type="match status" value="1"/>
</dbReference>
<evidence type="ECO:0000256" key="6">
    <source>
        <dbReference type="ARBA" id="ARBA00023065"/>
    </source>
</evidence>
<dbReference type="InterPro" id="IPR019594">
    <property type="entry name" value="Glu/Gly-bd"/>
</dbReference>
<keyword evidence="4 12" id="KW-0812">Transmembrane</keyword>
<evidence type="ECO:0000256" key="4">
    <source>
        <dbReference type="ARBA" id="ARBA00022692"/>
    </source>
</evidence>
<dbReference type="Pfam" id="PF00060">
    <property type="entry name" value="Lig_chan"/>
    <property type="match status" value="1"/>
</dbReference>
<evidence type="ECO:0000259" key="13">
    <source>
        <dbReference type="SMART" id="SM00079"/>
    </source>
</evidence>
<organism evidence="15 16">
    <name type="scientific">Mya arenaria</name>
    <name type="common">Soft-shell clam</name>
    <dbReference type="NCBI Taxonomy" id="6604"/>
    <lineage>
        <taxon>Eukaryota</taxon>
        <taxon>Metazoa</taxon>
        <taxon>Spiralia</taxon>
        <taxon>Lophotrochozoa</taxon>
        <taxon>Mollusca</taxon>
        <taxon>Bivalvia</taxon>
        <taxon>Autobranchia</taxon>
        <taxon>Heteroconchia</taxon>
        <taxon>Euheterodonta</taxon>
        <taxon>Imparidentia</taxon>
        <taxon>Neoheterodontei</taxon>
        <taxon>Myida</taxon>
        <taxon>Myoidea</taxon>
        <taxon>Myidae</taxon>
        <taxon>Mya</taxon>
    </lineage>
</organism>
<evidence type="ECO:0000256" key="1">
    <source>
        <dbReference type="ARBA" id="ARBA00004651"/>
    </source>
</evidence>
<keyword evidence="6" id="KW-0406">Ion transport</keyword>
<evidence type="ECO:0000313" key="15">
    <source>
        <dbReference type="EMBL" id="WAR00595.1"/>
    </source>
</evidence>
<dbReference type="InterPro" id="IPR015683">
    <property type="entry name" value="Ionotropic_Glu_rcpt"/>
</dbReference>
<feature type="non-terminal residue" evidence="15">
    <location>
        <position position="1"/>
    </location>
</feature>
<evidence type="ECO:0000256" key="11">
    <source>
        <dbReference type="ARBA" id="ARBA00023303"/>
    </source>
</evidence>
<dbReference type="Gene3D" id="1.10.287.70">
    <property type="match status" value="1"/>
</dbReference>
<keyword evidence="5 12" id="KW-1133">Transmembrane helix</keyword>
<dbReference type="Gene3D" id="3.40.190.10">
    <property type="entry name" value="Periplasmic binding protein-like II"/>
    <property type="match status" value="2"/>
</dbReference>
<proteinExistence type="predicted"/>
<dbReference type="SUPFAM" id="SSF53850">
    <property type="entry name" value="Periplasmic binding protein-like II"/>
    <property type="match status" value="1"/>
</dbReference>
<evidence type="ECO:0000256" key="8">
    <source>
        <dbReference type="ARBA" id="ARBA00023170"/>
    </source>
</evidence>
<evidence type="ECO:0000256" key="5">
    <source>
        <dbReference type="ARBA" id="ARBA00022989"/>
    </source>
</evidence>
<evidence type="ECO:0000256" key="7">
    <source>
        <dbReference type="ARBA" id="ARBA00023136"/>
    </source>
</evidence>
<reference evidence="15" key="1">
    <citation type="submission" date="2022-11" db="EMBL/GenBank/DDBJ databases">
        <title>Centuries of genome instability and evolution in soft-shell clam transmissible cancer (bioRxiv).</title>
        <authorList>
            <person name="Hart S.F.M."/>
            <person name="Yonemitsu M.A."/>
            <person name="Giersch R.M."/>
            <person name="Beal B.F."/>
            <person name="Arriagada G."/>
            <person name="Davis B.W."/>
            <person name="Ostrander E.A."/>
            <person name="Goff S.P."/>
            <person name="Metzger M.J."/>
        </authorList>
    </citation>
    <scope>NUCLEOTIDE SEQUENCE</scope>
    <source>
        <strain evidence="15">MELC-2E11</strain>
        <tissue evidence="15">Siphon/mantle</tissue>
    </source>
</reference>